<evidence type="ECO:0000313" key="2">
    <source>
        <dbReference type="EMBL" id="MBB6032728.1"/>
    </source>
</evidence>
<organism evidence="2 3">
    <name type="scientific">Phytomonospora endophytica</name>
    <dbReference type="NCBI Taxonomy" id="714109"/>
    <lineage>
        <taxon>Bacteria</taxon>
        <taxon>Bacillati</taxon>
        <taxon>Actinomycetota</taxon>
        <taxon>Actinomycetes</taxon>
        <taxon>Micromonosporales</taxon>
        <taxon>Micromonosporaceae</taxon>
        <taxon>Phytomonospora</taxon>
    </lineage>
</organism>
<sequence length="153" mass="16713">MKTAVTHRPDAYINTSPHTELAVPAHSLPQRSPLELLILARRGISDAVDEPHDGLRYATAHLAALRAAAAVLAARARPAPRRRSRPQNVWELLATVAPELREWADYFSHTALKRAAAQAGVAHVVTDREANDLVRDADRFAVVVAEVLGLRKA</sequence>
<dbReference type="EMBL" id="JACHGT010000001">
    <property type="protein sequence ID" value="MBB6032728.1"/>
    <property type="molecule type" value="Genomic_DNA"/>
</dbReference>
<name>A0A841FFW2_9ACTN</name>
<dbReference type="AlphaFoldDB" id="A0A841FFW2"/>
<comment type="caution">
    <text evidence="2">The sequence shown here is derived from an EMBL/GenBank/DDBJ whole genome shotgun (WGS) entry which is preliminary data.</text>
</comment>
<reference evidence="2 3" key="1">
    <citation type="submission" date="2020-08" db="EMBL/GenBank/DDBJ databases">
        <title>Genomic Encyclopedia of Type Strains, Phase IV (KMG-IV): sequencing the most valuable type-strain genomes for metagenomic binning, comparative biology and taxonomic classification.</title>
        <authorList>
            <person name="Goeker M."/>
        </authorList>
    </citation>
    <scope>NUCLEOTIDE SEQUENCE [LARGE SCALE GENOMIC DNA]</scope>
    <source>
        <strain evidence="2 3">YIM 65646</strain>
    </source>
</reference>
<protein>
    <recommendedName>
        <fullName evidence="1">SAV-6107-like HEPN domain-containing protein</fullName>
    </recommendedName>
</protein>
<dbReference type="Proteomes" id="UP000548476">
    <property type="component" value="Unassembled WGS sequence"/>
</dbReference>
<evidence type="ECO:0000259" key="1">
    <source>
        <dbReference type="Pfam" id="PF18726"/>
    </source>
</evidence>
<evidence type="ECO:0000313" key="3">
    <source>
        <dbReference type="Proteomes" id="UP000548476"/>
    </source>
</evidence>
<feature type="domain" description="SAV-6107-like HEPN" evidence="1">
    <location>
        <begin position="49"/>
        <end position="144"/>
    </location>
</feature>
<proteinExistence type="predicted"/>
<dbReference type="InterPro" id="IPR040891">
    <property type="entry name" value="HEPN_SAV_6107"/>
</dbReference>
<gene>
    <name evidence="2" type="ORF">HNR73_000570</name>
</gene>
<dbReference type="Pfam" id="PF18726">
    <property type="entry name" value="HEPN_SAV_6107"/>
    <property type="match status" value="1"/>
</dbReference>
<keyword evidence="3" id="KW-1185">Reference proteome</keyword>
<accession>A0A841FFW2</accession>